<reference evidence="2" key="1">
    <citation type="journal article" date="2019" name="Int. J. Syst. Evol. Microbiol.">
        <title>The Global Catalogue of Microorganisms (GCM) 10K type strain sequencing project: providing services to taxonomists for standard genome sequencing and annotation.</title>
        <authorList>
            <consortium name="The Broad Institute Genomics Platform"/>
            <consortium name="The Broad Institute Genome Sequencing Center for Infectious Disease"/>
            <person name="Wu L."/>
            <person name="Ma J."/>
        </authorList>
    </citation>
    <scope>NUCLEOTIDE SEQUENCE [LARGE SCALE GENOMIC DNA]</scope>
    <source>
        <strain evidence="2">GH52</strain>
    </source>
</reference>
<gene>
    <name evidence="1" type="ORF">ACFSJH_11710</name>
</gene>
<dbReference type="EMBL" id="JBHUHO010000030">
    <property type="protein sequence ID" value="MFD2116388.1"/>
    <property type="molecule type" value="Genomic_DNA"/>
</dbReference>
<dbReference type="Proteomes" id="UP001597362">
    <property type="component" value="Unassembled WGS sequence"/>
</dbReference>
<protein>
    <recommendedName>
        <fullName evidence="3">Phage protein</fullName>
    </recommendedName>
</protein>
<accession>A0ABW4YL47</accession>
<sequence length="74" mass="8581">MAKKKRETKREEIVRLANGDANIVKTIHNGDTVIHFADNSYSDKTPEEIEEAIAHHWHVAWQVVKSMRERGEDI</sequence>
<name>A0ABW4YL47_9BACL</name>
<evidence type="ECO:0000313" key="1">
    <source>
        <dbReference type="EMBL" id="MFD2116388.1"/>
    </source>
</evidence>
<proteinExistence type="predicted"/>
<evidence type="ECO:0000313" key="2">
    <source>
        <dbReference type="Proteomes" id="UP001597362"/>
    </source>
</evidence>
<dbReference type="RefSeq" id="WP_377772503.1">
    <property type="nucleotide sequence ID" value="NZ_JBHUHO010000030.1"/>
</dbReference>
<organism evidence="1 2">
    <name type="scientific">Paenibacillus yanchengensis</name>
    <dbReference type="NCBI Taxonomy" id="2035833"/>
    <lineage>
        <taxon>Bacteria</taxon>
        <taxon>Bacillati</taxon>
        <taxon>Bacillota</taxon>
        <taxon>Bacilli</taxon>
        <taxon>Bacillales</taxon>
        <taxon>Paenibacillaceae</taxon>
        <taxon>Paenibacillus</taxon>
    </lineage>
</organism>
<evidence type="ECO:0008006" key="3">
    <source>
        <dbReference type="Google" id="ProtNLM"/>
    </source>
</evidence>
<keyword evidence="2" id="KW-1185">Reference proteome</keyword>
<comment type="caution">
    <text evidence="1">The sequence shown here is derived from an EMBL/GenBank/DDBJ whole genome shotgun (WGS) entry which is preliminary data.</text>
</comment>